<dbReference type="GO" id="GO:0005615">
    <property type="term" value="C:extracellular space"/>
    <property type="evidence" value="ECO:0007669"/>
    <property type="project" value="TreeGrafter"/>
</dbReference>
<dbReference type="Pfam" id="PF00089">
    <property type="entry name" value="Trypsin"/>
    <property type="match status" value="1"/>
</dbReference>
<dbReference type="Proteomes" id="UP001230051">
    <property type="component" value="Unassembled WGS sequence"/>
</dbReference>
<comment type="similarity">
    <text evidence="8">Belongs to the peptidase S1 family. CLIP subfamily.</text>
</comment>
<proteinExistence type="inferred from homology"/>
<evidence type="ECO:0000256" key="2">
    <source>
        <dbReference type="ARBA" id="ARBA00022525"/>
    </source>
</evidence>
<evidence type="ECO:0000256" key="4">
    <source>
        <dbReference type="ARBA" id="ARBA00022801"/>
    </source>
</evidence>
<dbReference type="SMART" id="SM00020">
    <property type="entry name" value="Tryp_SPc"/>
    <property type="match status" value="1"/>
</dbReference>
<feature type="chain" id="PRO_5042081644" description="trypsin" evidence="12">
    <location>
        <begin position="24"/>
        <end position="264"/>
    </location>
</feature>
<feature type="signal peptide" evidence="12">
    <location>
        <begin position="1"/>
        <end position="23"/>
    </location>
</feature>
<comment type="caution">
    <text evidence="14">The sequence shown here is derived from an EMBL/GenBank/DDBJ whole genome shotgun (WGS) entry which is preliminary data.</text>
</comment>
<dbReference type="InterPro" id="IPR001314">
    <property type="entry name" value="Peptidase_S1A"/>
</dbReference>
<feature type="domain" description="Peptidase S1" evidence="13">
    <location>
        <begin position="26"/>
        <end position="252"/>
    </location>
</feature>
<dbReference type="PROSITE" id="PS00134">
    <property type="entry name" value="TRYPSIN_HIS"/>
    <property type="match status" value="1"/>
</dbReference>
<dbReference type="InterPro" id="IPR018114">
    <property type="entry name" value="TRYPSIN_HIS"/>
</dbReference>
<evidence type="ECO:0000256" key="6">
    <source>
        <dbReference type="ARBA" id="ARBA00023145"/>
    </source>
</evidence>
<comment type="subcellular location">
    <subcellularLocation>
        <location evidence="1">Secreted</location>
        <location evidence="1">Extracellular space</location>
    </subcellularLocation>
</comment>
<dbReference type="FunFam" id="2.40.10.10:FF:000002">
    <property type="entry name" value="Transmembrane protease serine"/>
    <property type="match status" value="1"/>
</dbReference>
<dbReference type="SUPFAM" id="SSF50494">
    <property type="entry name" value="Trypsin-like serine proteases"/>
    <property type="match status" value="1"/>
</dbReference>
<dbReference type="PRINTS" id="PR00722">
    <property type="entry name" value="CHYMOTRYPSIN"/>
</dbReference>
<keyword evidence="3 11" id="KW-0645">Protease</keyword>
<evidence type="ECO:0000256" key="8">
    <source>
        <dbReference type="ARBA" id="ARBA00024195"/>
    </source>
</evidence>
<keyword evidence="12" id="KW-0732">Signal</keyword>
<dbReference type="Gene3D" id="2.40.10.10">
    <property type="entry name" value="Trypsin-like serine proteases"/>
    <property type="match status" value="2"/>
</dbReference>
<evidence type="ECO:0000256" key="11">
    <source>
        <dbReference type="RuleBase" id="RU363034"/>
    </source>
</evidence>
<keyword evidence="2" id="KW-0964">Secreted</keyword>
<evidence type="ECO:0000313" key="15">
    <source>
        <dbReference type="Proteomes" id="UP001230051"/>
    </source>
</evidence>
<dbReference type="EC" id="3.4.21.4" evidence="10"/>
<protein>
    <recommendedName>
        <fullName evidence="10">trypsin</fullName>
        <ecNumber evidence="10">3.4.21.4</ecNumber>
    </recommendedName>
</protein>
<evidence type="ECO:0000256" key="1">
    <source>
        <dbReference type="ARBA" id="ARBA00004239"/>
    </source>
</evidence>
<keyword evidence="6" id="KW-0865">Zymogen</keyword>
<evidence type="ECO:0000256" key="3">
    <source>
        <dbReference type="ARBA" id="ARBA00022670"/>
    </source>
</evidence>
<comment type="catalytic activity">
    <reaction evidence="9">
        <text>Preferential cleavage: Arg-|-Xaa, Lys-|-Xaa.</text>
        <dbReference type="EC" id="3.4.21.4"/>
    </reaction>
</comment>
<dbReference type="InterPro" id="IPR001254">
    <property type="entry name" value="Trypsin_dom"/>
</dbReference>
<evidence type="ECO:0000313" key="14">
    <source>
        <dbReference type="EMBL" id="KAK1167965.1"/>
    </source>
</evidence>
<dbReference type="EMBL" id="JAGXEW010000009">
    <property type="protein sequence ID" value="KAK1167965.1"/>
    <property type="molecule type" value="Genomic_DNA"/>
</dbReference>
<evidence type="ECO:0000256" key="9">
    <source>
        <dbReference type="ARBA" id="ARBA00036320"/>
    </source>
</evidence>
<dbReference type="InterPro" id="IPR009003">
    <property type="entry name" value="Peptidase_S1_PA"/>
</dbReference>
<sequence>MRLSLLASVSILAICVLLYGCTCMKIIGGKDAGSKPYMVALYLYNANQQIHLCGGTLIERDWVLTAAHCDQGGVIKAFLGTKHIDQSNMKATEVVQKIQHENYNRTHSNDIMLLKLKKPAVLNNNIRLLGLPENNDDVKPGTLCNVAGWGRTLTLLYSPTLQEVNVTVIDRETCNSKDYYNHNPTITEDLLCACNKTGGGDACQGDSGSPLVCEGIFRGIVSGGEGCGLAKKPGIYVNLNKKYVTWIKEKIHHHNHQEESGNQV</sequence>
<dbReference type="GO" id="GO:0006508">
    <property type="term" value="P:proteolysis"/>
    <property type="evidence" value="ECO:0007669"/>
    <property type="project" value="UniProtKB-KW"/>
</dbReference>
<accession>A0AAD8DEU0</accession>
<keyword evidence="15" id="KW-1185">Reference proteome</keyword>
<dbReference type="InterPro" id="IPR043504">
    <property type="entry name" value="Peptidase_S1_PA_chymotrypsin"/>
</dbReference>
<organism evidence="14 15">
    <name type="scientific">Acipenser oxyrinchus oxyrinchus</name>
    <dbReference type="NCBI Taxonomy" id="40147"/>
    <lineage>
        <taxon>Eukaryota</taxon>
        <taxon>Metazoa</taxon>
        <taxon>Chordata</taxon>
        <taxon>Craniata</taxon>
        <taxon>Vertebrata</taxon>
        <taxon>Euteleostomi</taxon>
        <taxon>Actinopterygii</taxon>
        <taxon>Chondrostei</taxon>
        <taxon>Acipenseriformes</taxon>
        <taxon>Acipenseridae</taxon>
        <taxon>Acipenser</taxon>
    </lineage>
</organism>
<dbReference type="PROSITE" id="PS51257">
    <property type="entry name" value="PROKAR_LIPOPROTEIN"/>
    <property type="match status" value="1"/>
</dbReference>
<evidence type="ECO:0000256" key="12">
    <source>
        <dbReference type="SAM" id="SignalP"/>
    </source>
</evidence>
<dbReference type="PANTHER" id="PTHR24264">
    <property type="entry name" value="TRYPSIN-RELATED"/>
    <property type="match status" value="1"/>
</dbReference>
<keyword evidence="5 11" id="KW-0720">Serine protease</keyword>
<evidence type="ECO:0000256" key="5">
    <source>
        <dbReference type="ARBA" id="ARBA00022825"/>
    </source>
</evidence>
<dbReference type="PROSITE" id="PS00135">
    <property type="entry name" value="TRYPSIN_SER"/>
    <property type="match status" value="1"/>
</dbReference>
<dbReference type="AlphaFoldDB" id="A0AAD8DEU0"/>
<dbReference type="CDD" id="cd00190">
    <property type="entry name" value="Tryp_SPc"/>
    <property type="match status" value="1"/>
</dbReference>
<dbReference type="InterPro" id="IPR033116">
    <property type="entry name" value="TRYPSIN_SER"/>
</dbReference>
<evidence type="ECO:0000259" key="13">
    <source>
        <dbReference type="PROSITE" id="PS50240"/>
    </source>
</evidence>
<dbReference type="InterPro" id="IPR050127">
    <property type="entry name" value="Serine_Proteases_S1"/>
</dbReference>
<evidence type="ECO:0000256" key="10">
    <source>
        <dbReference type="ARBA" id="ARBA00038868"/>
    </source>
</evidence>
<keyword evidence="7" id="KW-1015">Disulfide bond</keyword>
<dbReference type="PROSITE" id="PS50240">
    <property type="entry name" value="TRYPSIN_DOM"/>
    <property type="match status" value="1"/>
</dbReference>
<evidence type="ECO:0000256" key="7">
    <source>
        <dbReference type="ARBA" id="ARBA00023157"/>
    </source>
</evidence>
<keyword evidence="4 11" id="KW-0378">Hydrolase</keyword>
<gene>
    <name evidence="14" type="primary">GZMA</name>
    <name evidence="14" type="ORF">AOXY_G10774</name>
</gene>
<name>A0AAD8DEU0_ACIOX</name>
<reference evidence="14" key="1">
    <citation type="submission" date="2022-02" db="EMBL/GenBank/DDBJ databases">
        <title>Atlantic sturgeon de novo genome assembly.</title>
        <authorList>
            <person name="Stock M."/>
            <person name="Klopp C."/>
            <person name="Guiguen Y."/>
            <person name="Cabau C."/>
            <person name="Parinello H."/>
            <person name="Santidrian Yebra-Pimentel E."/>
            <person name="Kuhl H."/>
            <person name="Dirks R.P."/>
            <person name="Guessner J."/>
            <person name="Wuertz S."/>
            <person name="Du K."/>
            <person name="Schartl M."/>
        </authorList>
    </citation>
    <scope>NUCLEOTIDE SEQUENCE</scope>
    <source>
        <strain evidence="14">STURGEONOMICS-FGT-2020</strain>
        <tissue evidence="14">Whole blood</tissue>
    </source>
</reference>
<dbReference type="GO" id="GO:0004252">
    <property type="term" value="F:serine-type endopeptidase activity"/>
    <property type="evidence" value="ECO:0007669"/>
    <property type="project" value="UniProtKB-EC"/>
</dbReference>
<dbReference type="FunFam" id="2.40.10.10:FF:000005">
    <property type="entry name" value="Serine protease 37"/>
    <property type="match status" value="1"/>
</dbReference>
<dbReference type="PANTHER" id="PTHR24264:SF65">
    <property type="entry name" value="SRCR DOMAIN-CONTAINING PROTEIN"/>
    <property type="match status" value="1"/>
</dbReference>